<gene>
    <name evidence="1" type="ORF">EV182_007214</name>
</gene>
<name>A0ACC1H9V6_9FUNG</name>
<reference evidence="1" key="1">
    <citation type="submission" date="2022-06" db="EMBL/GenBank/DDBJ databases">
        <title>Phylogenomic reconstructions and comparative analyses of Kickxellomycotina fungi.</title>
        <authorList>
            <person name="Reynolds N.K."/>
            <person name="Stajich J.E."/>
            <person name="Barry K."/>
            <person name="Grigoriev I.V."/>
            <person name="Crous P."/>
            <person name="Smith M.E."/>
        </authorList>
    </citation>
    <scope>NUCLEOTIDE SEQUENCE</scope>
    <source>
        <strain evidence="1">RSA 2271</strain>
    </source>
</reference>
<accession>A0ACC1H9V6</accession>
<protein>
    <submittedName>
        <fullName evidence="1">Uncharacterized protein</fullName>
    </submittedName>
</protein>
<keyword evidence="2" id="KW-1185">Reference proteome</keyword>
<dbReference type="EMBL" id="JAMZIH010008408">
    <property type="protein sequence ID" value="KAJ1672367.1"/>
    <property type="molecule type" value="Genomic_DNA"/>
</dbReference>
<proteinExistence type="predicted"/>
<organism evidence="1 2">
    <name type="scientific">Spiromyces aspiralis</name>
    <dbReference type="NCBI Taxonomy" id="68401"/>
    <lineage>
        <taxon>Eukaryota</taxon>
        <taxon>Fungi</taxon>
        <taxon>Fungi incertae sedis</taxon>
        <taxon>Zoopagomycota</taxon>
        <taxon>Kickxellomycotina</taxon>
        <taxon>Kickxellomycetes</taxon>
        <taxon>Kickxellales</taxon>
        <taxon>Kickxellaceae</taxon>
        <taxon>Spiromyces</taxon>
    </lineage>
</organism>
<feature type="non-terminal residue" evidence="1">
    <location>
        <position position="268"/>
    </location>
</feature>
<evidence type="ECO:0000313" key="1">
    <source>
        <dbReference type="EMBL" id="KAJ1672367.1"/>
    </source>
</evidence>
<feature type="non-terminal residue" evidence="1">
    <location>
        <position position="1"/>
    </location>
</feature>
<evidence type="ECO:0000313" key="2">
    <source>
        <dbReference type="Proteomes" id="UP001145114"/>
    </source>
</evidence>
<dbReference type="Proteomes" id="UP001145114">
    <property type="component" value="Unassembled WGS sequence"/>
</dbReference>
<sequence length="268" mass="28934">GVHQPISSVRPAVGATATPSISIGGGERGPARHLTPPKLFVLSAGVVDKGVGTQMRRRYVTKKQWARHAQREALLKTGEIEEGEEGEEPSDEVAGDDGNDGEHQTETDQLGHRVRNNPEETVGMVVHGPALRWWETMQIMPIGGARNVAWCGIRVPSPCRAISSNPPDTEHGVYRDALLWYAGEVSSTYASCNLGLHCMLSSLSKAECVLACSIKNDSNRGSESYWTQTHRQFSRMGEFIGKTLVEKLARSSIASSERGGGRGKGASS</sequence>
<comment type="caution">
    <text evidence="1">The sequence shown here is derived from an EMBL/GenBank/DDBJ whole genome shotgun (WGS) entry which is preliminary data.</text>
</comment>